<accession>A0A8H3G495</accession>
<comment type="caution">
    <text evidence="2">The sequence shown here is derived from an EMBL/GenBank/DDBJ whole genome shotgun (WGS) entry which is preliminary data.</text>
</comment>
<feature type="region of interest" description="Disordered" evidence="1">
    <location>
        <begin position="216"/>
        <end position="295"/>
    </location>
</feature>
<feature type="region of interest" description="Disordered" evidence="1">
    <location>
        <begin position="1"/>
        <end position="22"/>
    </location>
</feature>
<organism evidence="2 3">
    <name type="scientific">Heterodermia speciosa</name>
    <dbReference type="NCBI Taxonomy" id="116794"/>
    <lineage>
        <taxon>Eukaryota</taxon>
        <taxon>Fungi</taxon>
        <taxon>Dikarya</taxon>
        <taxon>Ascomycota</taxon>
        <taxon>Pezizomycotina</taxon>
        <taxon>Lecanoromycetes</taxon>
        <taxon>OSLEUM clade</taxon>
        <taxon>Lecanoromycetidae</taxon>
        <taxon>Caliciales</taxon>
        <taxon>Physciaceae</taxon>
        <taxon>Heterodermia</taxon>
    </lineage>
</organism>
<feature type="compositionally biased region" description="Polar residues" evidence="1">
    <location>
        <begin position="237"/>
        <end position="262"/>
    </location>
</feature>
<dbReference type="EMBL" id="CAJPDS010000075">
    <property type="protein sequence ID" value="CAF9934514.1"/>
    <property type="molecule type" value="Genomic_DNA"/>
</dbReference>
<dbReference type="AlphaFoldDB" id="A0A8H3G495"/>
<proteinExistence type="predicted"/>
<name>A0A8H3G495_9LECA</name>
<evidence type="ECO:0000313" key="2">
    <source>
        <dbReference type="EMBL" id="CAF9934514.1"/>
    </source>
</evidence>
<gene>
    <name evidence="2" type="ORF">HETSPECPRED_009264</name>
</gene>
<feature type="compositionally biased region" description="Polar residues" evidence="1">
    <location>
        <begin position="278"/>
        <end position="291"/>
    </location>
</feature>
<dbReference type="Proteomes" id="UP000664521">
    <property type="component" value="Unassembled WGS sequence"/>
</dbReference>
<evidence type="ECO:0000313" key="3">
    <source>
        <dbReference type="Proteomes" id="UP000664521"/>
    </source>
</evidence>
<protein>
    <submittedName>
        <fullName evidence="2">Uncharacterized protein</fullName>
    </submittedName>
</protein>
<keyword evidence="3" id="KW-1185">Reference proteome</keyword>
<evidence type="ECO:0000256" key="1">
    <source>
        <dbReference type="SAM" id="MobiDB-lite"/>
    </source>
</evidence>
<reference evidence="2" key="1">
    <citation type="submission" date="2021-03" db="EMBL/GenBank/DDBJ databases">
        <authorList>
            <person name="Tagirdzhanova G."/>
        </authorList>
    </citation>
    <scope>NUCLEOTIDE SEQUENCE</scope>
</reference>
<sequence>MAKAKQTTSRAKKAKTSTVKRPNTKTTVTVTVDTPTVTEDAETTAVAKTTTVQWPKDGAFDHRPTYPLVDNAFQHHGIRPVFKSANPAGPKEFFAAGFGLYTVFPPNGVMDALFLRDMPDDGILLQDAHIPIVEKSPIIKKPDRCKYFPGDYNAKGYLLATRPNRGRPAFRTVNKIKYFDHVVRNNTTIPLWGDSGALLYGPKADIMDILSKPAPKLALPTNNQMSGKPRNKPIRPSTISTDDSESNRPTSPLQRSTRQPSTVRLDRPTGLSPAASHAPSNGLNHPTSSSLKRQRSTEILGSVKRQGVHSPILKETESFLTASARFLEFVYARVITDEGKQECEKFATAYDRLVDTLEKEKRDLF</sequence>